<dbReference type="RefSeq" id="WP_033496087.1">
    <property type="nucleotide sequence ID" value="NZ_JGZI01000002.1"/>
</dbReference>
<evidence type="ECO:0000256" key="5">
    <source>
        <dbReference type="SAM" id="Phobius"/>
    </source>
</evidence>
<evidence type="ECO:0000313" key="8">
    <source>
        <dbReference type="Proteomes" id="UP000029050"/>
    </source>
</evidence>
<dbReference type="GO" id="GO:0016020">
    <property type="term" value="C:membrane"/>
    <property type="evidence" value="ECO:0007669"/>
    <property type="project" value="UniProtKB-SubCell"/>
</dbReference>
<dbReference type="EMBL" id="JGZI01000002">
    <property type="protein sequence ID" value="KFI84216.1"/>
    <property type="molecule type" value="Genomic_DNA"/>
</dbReference>
<dbReference type="GeneID" id="98299337"/>
<feature type="transmembrane region" description="Helical" evidence="5">
    <location>
        <begin position="209"/>
        <end position="230"/>
    </location>
</feature>
<keyword evidence="2 5" id="KW-0812">Transmembrane</keyword>
<dbReference type="InterPro" id="IPR051328">
    <property type="entry name" value="T7SS_ABC-Transporter"/>
</dbReference>
<feature type="transmembrane region" description="Helical" evidence="5">
    <location>
        <begin position="251"/>
        <end position="276"/>
    </location>
</feature>
<evidence type="ECO:0000256" key="3">
    <source>
        <dbReference type="ARBA" id="ARBA00022989"/>
    </source>
</evidence>
<dbReference type="Proteomes" id="UP000029050">
    <property type="component" value="Unassembled WGS sequence"/>
</dbReference>
<dbReference type="Pfam" id="PF12698">
    <property type="entry name" value="ABC2_membrane_3"/>
    <property type="match status" value="1"/>
</dbReference>
<feature type="transmembrane region" description="Helical" evidence="5">
    <location>
        <begin position="321"/>
        <end position="338"/>
    </location>
</feature>
<comment type="caution">
    <text evidence="7">The sequence shown here is derived from an EMBL/GenBank/DDBJ whole genome shotgun (WGS) entry which is preliminary data.</text>
</comment>
<dbReference type="PANTHER" id="PTHR43077">
    <property type="entry name" value="TRANSPORT PERMEASE YVFS-RELATED"/>
    <property type="match status" value="1"/>
</dbReference>
<keyword evidence="3 5" id="KW-1133">Transmembrane helix</keyword>
<name>A0A087CLR6_9BIFI</name>
<dbReference type="STRING" id="218140.BPSY_0094"/>
<proteinExistence type="predicted"/>
<reference evidence="7 8" key="1">
    <citation type="submission" date="2014-03" db="EMBL/GenBank/DDBJ databases">
        <title>Genomics of Bifidobacteria.</title>
        <authorList>
            <person name="Ventura M."/>
            <person name="Milani C."/>
            <person name="Lugli G.A."/>
        </authorList>
    </citation>
    <scope>NUCLEOTIDE SEQUENCE [LARGE SCALE GENOMIC DNA]</scope>
    <source>
        <strain evidence="7 8">LMG 21775</strain>
    </source>
</reference>
<feature type="transmembrane region" description="Helical" evidence="5">
    <location>
        <begin position="288"/>
        <end position="309"/>
    </location>
</feature>
<dbReference type="eggNOG" id="COG0842">
    <property type="taxonomic scope" value="Bacteria"/>
</dbReference>
<keyword evidence="8" id="KW-1185">Reference proteome</keyword>
<evidence type="ECO:0000256" key="4">
    <source>
        <dbReference type="ARBA" id="ARBA00023136"/>
    </source>
</evidence>
<protein>
    <submittedName>
        <fullName evidence="7">ABC transporter, permease</fullName>
    </submittedName>
</protein>
<feature type="domain" description="ABC-2 type transporter transmembrane" evidence="6">
    <location>
        <begin position="19"/>
        <end position="401"/>
    </location>
</feature>
<sequence>MNTCKAALRIAWQHKLYLLIYMVGLGTLMLVMGSSAISSNDGSGSGVDSFQVATPRIAVINTDGGALGDGLRDYLAQTSTIVTLHDDAQSLQDAVARNDVDLIATIPAGYSSRFEEAAANGERPPTINTAVSYTSGKGSLTKIDVDGYFTQLRNTLSSGLRADMTSAVDYTVQQGARSDLRAGITVVQTKSQSGKSLSNGFGMVMKLSVYPLFTALTVCVSLLIGVFNSRETSRRITASPLRSFIFSGQQLLACLLIGLICWVLYSGATLALIAPHNPGFSALRPGEVALPVITQLVFTLVAIAFGYMLGQFRISTSAANGIAVALGLVLMFTSGAAFDPSVMPEVMVILGKLTPGWWFSVSVDQALGISTASHTGASLSGWFQALGLVAAFGFAFLCVGLAAGRFRTTHPGTMAPAVTQLTELG</sequence>
<dbReference type="PANTHER" id="PTHR43077:SF11">
    <property type="entry name" value="TRANSPORT PERMEASE YVFS-RELATED"/>
    <property type="match status" value="1"/>
</dbReference>
<evidence type="ECO:0000259" key="6">
    <source>
        <dbReference type="Pfam" id="PF12698"/>
    </source>
</evidence>
<comment type="subcellular location">
    <subcellularLocation>
        <location evidence="1">Membrane</location>
        <topology evidence="1">Multi-pass membrane protein</topology>
    </subcellularLocation>
</comment>
<organism evidence="7 8">
    <name type="scientific">Bifidobacterium psychraerophilum</name>
    <dbReference type="NCBI Taxonomy" id="218140"/>
    <lineage>
        <taxon>Bacteria</taxon>
        <taxon>Bacillati</taxon>
        <taxon>Actinomycetota</taxon>
        <taxon>Actinomycetes</taxon>
        <taxon>Bifidobacteriales</taxon>
        <taxon>Bifidobacteriaceae</taxon>
        <taxon>Bifidobacterium</taxon>
    </lineage>
</organism>
<dbReference type="OrthoDB" id="3190494at2"/>
<dbReference type="InterPro" id="IPR013525">
    <property type="entry name" value="ABC2_TM"/>
</dbReference>
<gene>
    <name evidence="7" type="ORF">BPSY_0094</name>
</gene>
<evidence type="ECO:0000313" key="7">
    <source>
        <dbReference type="EMBL" id="KFI84216.1"/>
    </source>
</evidence>
<evidence type="ECO:0000256" key="2">
    <source>
        <dbReference type="ARBA" id="ARBA00022692"/>
    </source>
</evidence>
<accession>A0A087CLR6</accession>
<keyword evidence="4 5" id="KW-0472">Membrane</keyword>
<feature type="transmembrane region" description="Helical" evidence="5">
    <location>
        <begin position="16"/>
        <end position="37"/>
    </location>
</feature>
<evidence type="ECO:0000256" key="1">
    <source>
        <dbReference type="ARBA" id="ARBA00004141"/>
    </source>
</evidence>
<dbReference type="AlphaFoldDB" id="A0A087CLR6"/>
<feature type="transmembrane region" description="Helical" evidence="5">
    <location>
        <begin position="382"/>
        <end position="404"/>
    </location>
</feature>
<dbReference type="GO" id="GO:0140359">
    <property type="term" value="F:ABC-type transporter activity"/>
    <property type="evidence" value="ECO:0007669"/>
    <property type="project" value="InterPro"/>
</dbReference>
<dbReference type="Gene3D" id="3.40.1710.10">
    <property type="entry name" value="abc type-2 transporter like domain"/>
    <property type="match status" value="1"/>
</dbReference>